<comment type="caution">
    <text evidence="2">The sequence shown here is derived from an EMBL/GenBank/DDBJ whole genome shotgun (WGS) entry which is preliminary data.</text>
</comment>
<gene>
    <name evidence="2" type="ORF">N0V83_001619</name>
</gene>
<protein>
    <recommendedName>
        <fullName evidence="1">Heterokaryon incompatibility domain-containing protein</fullName>
    </recommendedName>
</protein>
<evidence type="ECO:0000259" key="1">
    <source>
        <dbReference type="Pfam" id="PF06985"/>
    </source>
</evidence>
<evidence type="ECO:0000313" key="2">
    <source>
        <dbReference type="EMBL" id="KAJ4376336.1"/>
    </source>
</evidence>
<name>A0A9W8YI83_9PLEO</name>
<organism evidence="2 3">
    <name type="scientific">Neocucurbitaria cava</name>
    <dbReference type="NCBI Taxonomy" id="798079"/>
    <lineage>
        <taxon>Eukaryota</taxon>
        <taxon>Fungi</taxon>
        <taxon>Dikarya</taxon>
        <taxon>Ascomycota</taxon>
        <taxon>Pezizomycotina</taxon>
        <taxon>Dothideomycetes</taxon>
        <taxon>Pleosporomycetidae</taxon>
        <taxon>Pleosporales</taxon>
        <taxon>Pleosporineae</taxon>
        <taxon>Cucurbitariaceae</taxon>
        <taxon>Neocucurbitaria</taxon>
    </lineage>
</organism>
<dbReference type="InterPro" id="IPR010730">
    <property type="entry name" value="HET"/>
</dbReference>
<dbReference type="AlphaFoldDB" id="A0A9W8YI83"/>
<evidence type="ECO:0000313" key="3">
    <source>
        <dbReference type="Proteomes" id="UP001140560"/>
    </source>
</evidence>
<proteinExistence type="predicted"/>
<keyword evidence="3" id="KW-1185">Reference proteome</keyword>
<reference evidence="2" key="1">
    <citation type="submission" date="2022-10" db="EMBL/GenBank/DDBJ databases">
        <title>Tapping the CABI collections for fungal endophytes: first genome assemblies for Collariella, Neodidymelliopsis, Ascochyta clinopodiicola, Didymella pomorum, Didymosphaeria variabile, Neocosmospora piperis and Neocucurbitaria cava.</title>
        <authorList>
            <person name="Hill R."/>
        </authorList>
    </citation>
    <scope>NUCLEOTIDE SEQUENCE</scope>
    <source>
        <strain evidence="2">IMI 356814</strain>
    </source>
</reference>
<feature type="domain" description="Heterokaryon incompatibility" evidence="1">
    <location>
        <begin position="193"/>
        <end position="337"/>
    </location>
</feature>
<sequence>MKFCGSCSKLDIRLASFISHLGADDNPRLADEIRFLGRLNEIRDKYKTCPLCRLVFAIFRSGPFKRITGISDLSNIAVFAKWINPLGSGRDARLKTSATSILVWTVSPQVPSDAYKVVIRAVSGILQSQPHFGRLSPVQSSLLDFESIRSWLHHCKKNHTSCRTTANIKPSQHFLVIDIRDRCIIEPQESCTYIALSYVWGGVAQYTLNEDNLERLKVKHSIHTKYLTATIRDAMVLTEKLGERYLWVDALCIIQDSKALREQTLQDMGSIYAQSLLTIVAGTCSSANDTLPGVTNQRYWKQWYQKISPTLTISAHFDFKDLLEGVTYSARAWTFQEYQLAKRRLVFAKNNQVYFSCNEAVYSEEVTTGAALDTDIAMFQGAETIYIRPDQRQMWSTYRRAVETYTARELSHQKDAIDAFTGILRTLHNGRCVEAIPVPTLDIALLWQPRERLRRREQFSSWSWAGWRGMVHWPGNGCLEHFKADGRSETEALGLWTQSKAWILWYSISSINCRSTAFHGEGPPWLHGRQPKKEIMDARFPSKPGETAPTPSLLPDLLKQPSASQLHDHRYLQFWTFSMFFQIELETMAVTQYTSHRPENTGNGLRRFNLRDSKEQLCGWVLLDEDWIQKIVNKRIGPQEFILLSEVSNSSERNSEGDGSPRRSCEFNAMMISSRDGIAEREGLGRVVLDSGGDMLWKEILLG</sequence>
<dbReference type="Pfam" id="PF06985">
    <property type="entry name" value="HET"/>
    <property type="match status" value="1"/>
</dbReference>
<dbReference type="PANTHER" id="PTHR33112">
    <property type="entry name" value="DOMAIN PROTEIN, PUTATIVE-RELATED"/>
    <property type="match status" value="1"/>
</dbReference>
<dbReference type="Proteomes" id="UP001140560">
    <property type="component" value="Unassembled WGS sequence"/>
</dbReference>
<accession>A0A9W8YI83</accession>
<dbReference type="OrthoDB" id="5135333at2759"/>
<dbReference type="PANTHER" id="PTHR33112:SF12">
    <property type="entry name" value="HETEROKARYON INCOMPATIBILITY DOMAIN-CONTAINING PROTEIN"/>
    <property type="match status" value="1"/>
</dbReference>
<dbReference type="EMBL" id="JAPEUY010000002">
    <property type="protein sequence ID" value="KAJ4376336.1"/>
    <property type="molecule type" value="Genomic_DNA"/>
</dbReference>